<organism evidence="4">
    <name type="scientific">bioreactor metagenome</name>
    <dbReference type="NCBI Taxonomy" id="1076179"/>
    <lineage>
        <taxon>unclassified sequences</taxon>
        <taxon>metagenomes</taxon>
        <taxon>ecological metagenomes</taxon>
    </lineage>
</organism>
<evidence type="ECO:0000313" key="4">
    <source>
        <dbReference type="EMBL" id="MPN49078.1"/>
    </source>
</evidence>
<dbReference type="SUPFAM" id="SSF53067">
    <property type="entry name" value="Actin-like ATPase domain"/>
    <property type="match status" value="1"/>
</dbReference>
<dbReference type="GO" id="GO:0008737">
    <property type="term" value="F:L-fuculokinase activity"/>
    <property type="evidence" value="ECO:0007669"/>
    <property type="project" value="UniProtKB-EC"/>
</dbReference>
<dbReference type="InterPro" id="IPR018485">
    <property type="entry name" value="FGGY_C"/>
</dbReference>
<dbReference type="InterPro" id="IPR050406">
    <property type="entry name" value="FGGY_Carb_Kinase"/>
</dbReference>
<dbReference type="Gene3D" id="3.30.420.40">
    <property type="match status" value="1"/>
</dbReference>
<sequence length="132" mass="14677">MVESVYEAGAFSLKQINDLMQAQIPDRIREIVAVGNGTKSAHWCQMKSDILQVDYKTTNFADAAAYGAALVGGIASGIFRSVFDEAIPFLQPEGTAFFPNKDQQLINCYKKAYETYIALYPALKSIMNRPER</sequence>
<dbReference type="EC" id="2.7.1.51" evidence="4"/>
<dbReference type="Pfam" id="PF02782">
    <property type="entry name" value="FGGY_C"/>
    <property type="match status" value="1"/>
</dbReference>
<keyword evidence="1 4" id="KW-0808">Transferase</keyword>
<reference evidence="4" key="1">
    <citation type="submission" date="2019-08" db="EMBL/GenBank/DDBJ databases">
        <authorList>
            <person name="Kucharzyk K."/>
            <person name="Murdoch R.W."/>
            <person name="Higgins S."/>
            <person name="Loffler F."/>
        </authorList>
    </citation>
    <scope>NUCLEOTIDE SEQUENCE</scope>
</reference>
<dbReference type="EMBL" id="VSSQ01111999">
    <property type="protein sequence ID" value="MPN49078.1"/>
    <property type="molecule type" value="Genomic_DNA"/>
</dbReference>
<dbReference type="AlphaFoldDB" id="A0A645ICP2"/>
<protein>
    <submittedName>
        <fullName evidence="4">L-fuculokinase</fullName>
        <ecNumber evidence="4">2.7.1.51</ecNumber>
    </submittedName>
</protein>
<dbReference type="PANTHER" id="PTHR43095:SF5">
    <property type="entry name" value="XYLULOSE KINASE"/>
    <property type="match status" value="1"/>
</dbReference>
<comment type="caution">
    <text evidence="4">The sequence shown here is derived from an EMBL/GenBank/DDBJ whole genome shotgun (WGS) entry which is preliminary data.</text>
</comment>
<keyword evidence="2 4" id="KW-0418">Kinase</keyword>
<name>A0A645ICP2_9ZZZZ</name>
<dbReference type="PANTHER" id="PTHR43095">
    <property type="entry name" value="SUGAR KINASE"/>
    <property type="match status" value="1"/>
</dbReference>
<evidence type="ECO:0000259" key="3">
    <source>
        <dbReference type="Pfam" id="PF02782"/>
    </source>
</evidence>
<evidence type="ECO:0000256" key="2">
    <source>
        <dbReference type="ARBA" id="ARBA00022777"/>
    </source>
</evidence>
<accession>A0A645ICP2</accession>
<gene>
    <name evidence="4" type="primary">fucK_4</name>
    <name evidence="4" type="ORF">SDC9_196691</name>
</gene>
<evidence type="ECO:0000256" key="1">
    <source>
        <dbReference type="ARBA" id="ARBA00022679"/>
    </source>
</evidence>
<feature type="domain" description="Carbohydrate kinase FGGY C-terminal" evidence="3">
    <location>
        <begin position="1"/>
        <end position="75"/>
    </location>
</feature>
<dbReference type="InterPro" id="IPR043129">
    <property type="entry name" value="ATPase_NBD"/>
</dbReference>
<proteinExistence type="predicted"/>